<proteinExistence type="predicted"/>
<reference evidence="2 3" key="1">
    <citation type="submission" date="2016-10" db="EMBL/GenBank/DDBJ databases">
        <authorList>
            <person name="de Groot N.N."/>
        </authorList>
    </citation>
    <scope>NUCLEOTIDE SEQUENCE [LARGE SCALE GENOMIC DNA]</scope>
    <source>
        <strain evidence="2 3">DSM 19547</strain>
    </source>
</reference>
<dbReference type="STRING" id="441119.SAMN04488047_102207"/>
<name>A0A1I5MCP1_9RHOB</name>
<dbReference type="EMBL" id="FOXA01000002">
    <property type="protein sequence ID" value="SFP07269.1"/>
    <property type="molecule type" value="Genomic_DNA"/>
</dbReference>
<sequence>MILSLFLFLGMVLIGGVALDLFRHEHRRAEMQAALDNAVLAATRVDQERDPELVVQDYLARAGYGDLPVEIEVEETKAGPLVTGRSLTASASVPMNTFLMRLADMPSLDVNVLSQATQAINNIEISLVLDVSGSMGNYGRIENLRFAASNFIDEILENSDPERVSISLIPYATQVSAGPDIMEEFSPQDAHPYSHCLEFGANDFNQPSIPRGLGVRQASHFQMGTDRRGYLTVDEPLTDGWTCRIDDDFHIRAFSNSAFELKRQIEGLYAEGSTSIDIGVKWGVALLDPSSRPLIDALIEKGVVDASLGKRPLDYGRNGDTMKLLVVMTDGENMPEYRLEPDFRNGPSDIWRARANGRSYYSVLLEESRSHRGGPRWGRGGRDRDEPYYFWAYNHETSRYSRTDWGTIGENYNPPLDEKQLSWREVWAEMSMAYQAYWLRAQQGADFYDTFYDTYTQVEPGEKDDRLESICAAARRRGITVFTIGFEVDSLRSLNALQGCASSPSHYFDVDGPEIDDAFHTIATSITQLKLTK</sequence>
<dbReference type="Proteomes" id="UP000199356">
    <property type="component" value="Unassembled WGS sequence"/>
</dbReference>
<dbReference type="InterPro" id="IPR028087">
    <property type="entry name" value="Tad_N"/>
</dbReference>
<dbReference type="SUPFAM" id="SSF53300">
    <property type="entry name" value="vWA-like"/>
    <property type="match status" value="1"/>
</dbReference>
<gene>
    <name evidence="2" type="ORF">SAMN04488047_102207</name>
</gene>
<feature type="domain" description="Putative Flp pilus-assembly TadG-like N-terminal" evidence="1">
    <location>
        <begin position="2"/>
        <end position="42"/>
    </location>
</feature>
<organism evidence="2 3">
    <name type="scientific">Tranquillimonas alkanivorans</name>
    <dbReference type="NCBI Taxonomy" id="441119"/>
    <lineage>
        <taxon>Bacteria</taxon>
        <taxon>Pseudomonadati</taxon>
        <taxon>Pseudomonadota</taxon>
        <taxon>Alphaproteobacteria</taxon>
        <taxon>Rhodobacterales</taxon>
        <taxon>Roseobacteraceae</taxon>
        <taxon>Tranquillimonas</taxon>
    </lineage>
</organism>
<protein>
    <submittedName>
        <fullName evidence="2">Flp pilus assembly protein TadG</fullName>
    </submittedName>
</protein>
<dbReference type="AlphaFoldDB" id="A0A1I5MCP1"/>
<evidence type="ECO:0000259" key="1">
    <source>
        <dbReference type="Pfam" id="PF13400"/>
    </source>
</evidence>
<keyword evidence="3" id="KW-1185">Reference proteome</keyword>
<dbReference type="Pfam" id="PF13400">
    <property type="entry name" value="Tad"/>
    <property type="match status" value="1"/>
</dbReference>
<dbReference type="InterPro" id="IPR036465">
    <property type="entry name" value="vWFA_dom_sf"/>
</dbReference>
<evidence type="ECO:0000313" key="3">
    <source>
        <dbReference type="Proteomes" id="UP000199356"/>
    </source>
</evidence>
<accession>A0A1I5MCP1</accession>
<dbReference type="Gene3D" id="3.40.50.410">
    <property type="entry name" value="von Willebrand factor, type A domain"/>
    <property type="match status" value="1"/>
</dbReference>
<dbReference type="RefSeq" id="WP_177215055.1">
    <property type="nucleotide sequence ID" value="NZ_FOXA01000002.1"/>
</dbReference>
<evidence type="ECO:0000313" key="2">
    <source>
        <dbReference type="EMBL" id="SFP07269.1"/>
    </source>
</evidence>